<gene>
    <name evidence="1" type="ORF">LOY88_001208</name>
</gene>
<protein>
    <submittedName>
        <fullName evidence="1">Uncharacterized protein</fullName>
    </submittedName>
</protein>
<dbReference type="EMBL" id="JALBCA010000012">
    <property type="protein sequence ID" value="KAI2391384.1"/>
    <property type="molecule type" value="Genomic_DNA"/>
</dbReference>
<sequence length="380" mass="41236">MVLSPPYIHNRDSILNGNCIDFPSRHPAFPNPDPVPAPVNGFAPGPPKPSITRYGPSLSSSSSTPLIANPSRKRSRAEFHASEDEDSSKTTVQQPSPANAPILEAPIYGEGMTLLNPRTGLAISAESQTGTWLEEKAGSQASLPAIASGSAQPDLPSRKSQRLDASASRWDDVTTAAIQHKLQTSTHDDTFRGINGLTSTSTSSSFNPQNPLIDDATHLLGISWQRVNSEDQDIAAAVRGWEKFINNHFSRFLENAHILLKHRGFNAYLVTADPIGNDQTTVFNSPMNGFTSHIRQPYFYLFNEDLMEGQLVGKGWDACLNNLRSSPIIFEAGSEVMKAVQRTPERLFEDKGMPNGIIAMNGNGIHAGNAGMDMGMDIDV</sequence>
<reference evidence="1" key="1">
    <citation type="journal article" date="2022" name="bioRxiv">
        <title>Population genetic analysis of Ophidiomyces ophidiicola, the causative agent of snake fungal disease, indicates recent introductions to the USA.</title>
        <authorList>
            <person name="Ladner J.T."/>
            <person name="Palmer J.M."/>
            <person name="Ettinger C.L."/>
            <person name="Stajich J.E."/>
            <person name="Farrell T.M."/>
            <person name="Glorioso B.M."/>
            <person name="Lawson B."/>
            <person name="Price S.J."/>
            <person name="Stengle A.G."/>
            <person name="Grear D.A."/>
            <person name="Lorch J.M."/>
        </authorList>
    </citation>
    <scope>NUCLEOTIDE SEQUENCE</scope>
    <source>
        <strain evidence="1">NWHC 24266-5</strain>
    </source>
</reference>
<organism evidence="1">
    <name type="scientific">Ophidiomyces ophidiicola</name>
    <dbReference type="NCBI Taxonomy" id="1387563"/>
    <lineage>
        <taxon>Eukaryota</taxon>
        <taxon>Fungi</taxon>
        <taxon>Dikarya</taxon>
        <taxon>Ascomycota</taxon>
        <taxon>Pezizomycotina</taxon>
        <taxon>Eurotiomycetes</taxon>
        <taxon>Eurotiomycetidae</taxon>
        <taxon>Onygenales</taxon>
        <taxon>Onygenaceae</taxon>
        <taxon>Ophidiomyces</taxon>
    </lineage>
</organism>
<accession>A0ACB8V3K4</accession>
<evidence type="ECO:0000313" key="1">
    <source>
        <dbReference type="EMBL" id="KAI2391384.1"/>
    </source>
</evidence>
<comment type="caution">
    <text evidence="1">The sequence shown here is derived from an EMBL/GenBank/DDBJ whole genome shotgun (WGS) entry which is preliminary data.</text>
</comment>
<proteinExistence type="predicted"/>
<name>A0ACB8V3K4_9EURO</name>